<dbReference type="InterPro" id="IPR056884">
    <property type="entry name" value="NPHP3-like_N"/>
</dbReference>
<feature type="domain" description="DUF7069" evidence="2">
    <location>
        <begin position="319"/>
        <end position="374"/>
    </location>
</feature>
<dbReference type="EMBL" id="LFMY01000002">
    <property type="protein sequence ID" value="OKL63381.1"/>
    <property type="molecule type" value="Genomic_DNA"/>
</dbReference>
<evidence type="ECO:0000313" key="5">
    <source>
        <dbReference type="EMBL" id="OKL63381.1"/>
    </source>
</evidence>
<accession>A0A1Q5QBX6</accession>
<proteinExistence type="predicted"/>
<evidence type="ECO:0000313" key="6">
    <source>
        <dbReference type="Proteomes" id="UP000214365"/>
    </source>
</evidence>
<name>A0A1Q5QBX6_TALAT</name>
<sequence>MRAAELTDDPCYPEYIASAVKRTARTRRTFRRPDVQTDRLFQVMYEHPTEAMTTCSEMVREIKNVNKGLEKVIALQESLHREQMAWALTQERQACHQAFKTSSYERYKNINPGRVDGTCRWVLENPQYLAWWESRHNNILWITADPGCGKSVLAKSLIDIDLKKFGSPLNVCYFFFKDNDEQNDLATALCAILHQLFETCPDLLQYALPSWRSNGPKLHQEVEELWCILIAATSDSAFPNTICIFDAIDECKENEARQLIRKLAQFHSQISPCLNPKGRWMKFLVTSRPYEEIQQNFRQLTALYHQIHLRGEEENDRIREEIGLVVKSRVAELAESLELSFEIRKRIENHLLQMEHRTYLWLSLVMDGIRTTFQESLCPKDEPIPLVPPPVEAAYESILDRVPAAKAETVRKILQIIVRARHPLTVEEMAAALGIATSSGSQSAAQAGLNPDVLKRKIRHLCRLFVFVKDSKIFLIHPTAREFLLSRSPESRWYFEQSDVENLMTRMCIHSLLRAHLENGRSRHNPKNQASEIDIDELDAVGKKDIIPGIGKRIP</sequence>
<dbReference type="SUPFAM" id="SSF52540">
    <property type="entry name" value="P-loop containing nucleoside triphosphate hydrolases"/>
    <property type="match status" value="1"/>
</dbReference>
<dbReference type="AlphaFoldDB" id="A0A1Q5QBX6"/>
<keyword evidence="6" id="KW-1185">Reference proteome</keyword>
<evidence type="ECO:0000259" key="2">
    <source>
        <dbReference type="Pfam" id="PF23239"/>
    </source>
</evidence>
<dbReference type="Proteomes" id="UP000214365">
    <property type="component" value="Unassembled WGS sequence"/>
</dbReference>
<feature type="domain" description="TANC1/2-like winged helix" evidence="4">
    <location>
        <begin position="408"/>
        <end position="494"/>
    </location>
</feature>
<dbReference type="Pfam" id="PF23239">
    <property type="entry name" value="DUF7069"/>
    <property type="match status" value="1"/>
</dbReference>
<gene>
    <name evidence="5" type="ORF">UA08_01822</name>
</gene>
<evidence type="ECO:0000256" key="1">
    <source>
        <dbReference type="ARBA" id="ARBA00022737"/>
    </source>
</evidence>
<feature type="domain" description="Nephrocystin 3-like N-terminal" evidence="3">
    <location>
        <begin position="117"/>
        <end position="288"/>
    </location>
</feature>
<dbReference type="Pfam" id="PF25521">
    <property type="entry name" value="WHD_TANC1"/>
    <property type="match status" value="1"/>
</dbReference>
<dbReference type="OrthoDB" id="4772757at2759"/>
<keyword evidence="1" id="KW-0677">Repeat</keyword>
<dbReference type="InterPro" id="IPR058056">
    <property type="entry name" value="WH_TANC1/2"/>
</dbReference>
<reference evidence="5 6" key="1">
    <citation type="submission" date="2015-06" db="EMBL/GenBank/DDBJ databases">
        <title>Talaromyces atroroseus IBT 11181 draft genome.</title>
        <authorList>
            <person name="Rasmussen K.B."/>
            <person name="Rasmussen S."/>
            <person name="Petersen B."/>
            <person name="Sicheritz-Ponten T."/>
            <person name="Mortensen U.H."/>
            <person name="Thrane U."/>
        </authorList>
    </citation>
    <scope>NUCLEOTIDE SEQUENCE [LARGE SCALE GENOMIC DNA]</scope>
    <source>
        <strain evidence="5 6">IBT 11181</strain>
    </source>
</reference>
<comment type="caution">
    <text evidence="5">The sequence shown here is derived from an EMBL/GenBank/DDBJ whole genome shotgun (WGS) entry which is preliminary data.</text>
</comment>
<organism evidence="5 6">
    <name type="scientific">Talaromyces atroroseus</name>
    <dbReference type="NCBI Taxonomy" id="1441469"/>
    <lineage>
        <taxon>Eukaryota</taxon>
        <taxon>Fungi</taxon>
        <taxon>Dikarya</taxon>
        <taxon>Ascomycota</taxon>
        <taxon>Pezizomycotina</taxon>
        <taxon>Eurotiomycetes</taxon>
        <taxon>Eurotiomycetidae</taxon>
        <taxon>Eurotiales</taxon>
        <taxon>Trichocomaceae</taxon>
        <taxon>Talaromyces</taxon>
        <taxon>Talaromyces sect. Trachyspermi</taxon>
    </lineage>
</organism>
<evidence type="ECO:0000259" key="3">
    <source>
        <dbReference type="Pfam" id="PF24883"/>
    </source>
</evidence>
<evidence type="ECO:0000259" key="4">
    <source>
        <dbReference type="Pfam" id="PF25521"/>
    </source>
</evidence>
<dbReference type="STRING" id="1441469.A0A1Q5QBX6"/>
<dbReference type="PANTHER" id="PTHR10039:SF5">
    <property type="entry name" value="NACHT DOMAIN-CONTAINING PROTEIN"/>
    <property type="match status" value="1"/>
</dbReference>
<protein>
    <submittedName>
        <fullName evidence="5">Uncharacterized protein</fullName>
    </submittedName>
</protein>
<dbReference type="InterPro" id="IPR027417">
    <property type="entry name" value="P-loop_NTPase"/>
</dbReference>
<dbReference type="RefSeq" id="XP_020123502.1">
    <property type="nucleotide sequence ID" value="XM_020261528.1"/>
</dbReference>
<dbReference type="Pfam" id="PF24883">
    <property type="entry name" value="NPHP3_N"/>
    <property type="match status" value="1"/>
</dbReference>
<dbReference type="InterPro" id="IPR055497">
    <property type="entry name" value="DUF7069"/>
</dbReference>
<dbReference type="PANTHER" id="PTHR10039">
    <property type="entry name" value="AMELOGENIN"/>
    <property type="match status" value="1"/>
</dbReference>
<dbReference type="GeneID" id="31001577"/>
<dbReference type="Gene3D" id="3.40.50.300">
    <property type="entry name" value="P-loop containing nucleotide triphosphate hydrolases"/>
    <property type="match status" value="1"/>
</dbReference>